<comment type="caution">
    <text evidence="1">The sequence shown here is derived from an EMBL/GenBank/DDBJ whole genome shotgun (WGS) entry which is preliminary data.</text>
</comment>
<gene>
    <name evidence="1" type="ORF">PsorP6_016874</name>
</gene>
<evidence type="ECO:0000313" key="1">
    <source>
        <dbReference type="EMBL" id="KAI9917034.1"/>
    </source>
</evidence>
<evidence type="ECO:0000313" key="2">
    <source>
        <dbReference type="Proteomes" id="UP001163321"/>
    </source>
</evidence>
<reference evidence="1 2" key="1">
    <citation type="journal article" date="2022" name="bioRxiv">
        <title>The genome of the oomycete Peronosclerospora sorghi, a cosmopolitan pathogen of maize and sorghum, is inflated with dispersed pseudogenes.</title>
        <authorList>
            <person name="Fletcher K."/>
            <person name="Martin F."/>
            <person name="Isakeit T."/>
            <person name="Cavanaugh K."/>
            <person name="Magill C."/>
            <person name="Michelmore R."/>
        </authorList>
    </citation>
    <scope>NUCLEOTIDE SEQUENCE [LARGE SCALE GENOMIC DNA]</scope>
    <source>
        <strain evidence="1">P6</strain>
    </source>
</reference>
<keyword evidence="2" id="KW-1185">Reference proteome</keyword>
<sequence length="214" mass="24207">MLRVFLNGYITELSQGQDRIYHDLNAKRWDDLLDLHLIKHVVPRGMKLLVDQLIYAKDELVYNKSCGGGFTQIYQIYGIPCYHEIRNRKRLSVKITKDDSHPHWHFERPFNVKALGLPEPPLAPPGPVIFKPHVIITRGRRRKDKSTRRDSSVWELATHSLQDQDQIRRPGRVGGANSAAINSPQITVSTATSNNPSTDVPSTNVAALPTTIES</sequence>
<name>A0ACC0WE11_9STRA</name>
<dbReference type="Proteomes" id="UP001163321">
    <property type="component" value="Chromosome 2"/>
</dbReference>
<proteinExistence type="predicted"/>
<organism evidence="1 2">
    <name type="scientific">Peronosclerospora sorghi</name>
    <dbReference type="NCBI Taxonomy" id="230839"/>
    <lineage>
        <taxon>Eukaryota</taxon>
        <taxon>Sar</taxon>
        <taxon>Stramenopiles</taxon>
        <taxon>Oomycota</taxon>
        <taxon>Peronosporomycetes</taxon>
        <taxon>Peronosporales</taxon>
        <taxon>Peronosporaceae</taxon>
        <taxon>Peronosclerospora</taxon>
    </lineage>
</organism>
<protein>
    <submittedName>
        <fullName evidence="1">Uncharacterized protein</fullName>
    </submittedName>
</protein>
<dbReference type="EMBL" id="CM047581">
    <property type="protein sequence ID" value="KAI9917034.1"/>
    <property type="molecule type" value="Genomic_DNA"/>
</dbReference>
<accession>A0ACC0WE11</accession>